<dbReference type="SUPFAM" id="SSF57959">
    <property type="entry name" value="Leucine zipper domain"/>
    <property type="match status" value="1"/>
</dbReference>
<accession>A0AA40LIU4</accession>
<keyword evidence="4" id="KW-1185">Reference proteome</keyword>
<dbReference type="PANTHER" id="PTHR23351">
    <property type="entry name" value="FOS TRANSCRIPTION FACTOR-RELATED"/>
    <property type="match status" value="1"/>
</dbReference>
<dbReference type="Proteomes" id="UP001177744">
    <property type="component" value="Unassembled WGS sequence"/>
</dbReference>
<dbReference type="GO" id="GO:0000981">
    <property type="term" value="F:DNA-binding transcription factor activity, RNA polymerase II-specific"/>
    <property type="evidence" value="ECO:0007669"/>
    <property type="project" value="TreeGrafter"/>
</dbReference>
<dbReference type="GO" id="GO:0000978">
    <property type="term" value="F:RNA polymerase II cis-regulatory region sequence-specific DNA binding"/>
    <property type="evidence" value="ECO:0007669"/>
    <property type="project" value="TreeGrafter"/>
</dbReference>
<name>A0AA40LIU4_CNENI</name>
<dbReference type="Gene3D" id="1.20.5.170">
    <property type="match status" value="1"/>
</dbReference>
<keyword evidence="1" id="KW-0175">Coiled coil</keyword>
<evidence type="ECO:0008006" key="5">
    <source>
        <dbReference type="Google" id="ProtNLM"/>
    </source>
</evidence>
<evidence type="ECO:0000313" key="3">
    <source>
        <dbReference type="EMBL" id="KAK1333857.1"/>
    </source>
</evidence>
<proteinExistence type="predicted"/>
<dbReference type="InterPro" id="IPR046347">
    <property type="entry name" value="bZIP_sf"/>
</dbReference>
<dbReference type="InterPro" id="IPR000837">
    <property type="entry name" value="AP-1"/>
</dbReference>
<dbReference type="GO" id="GO:0005634">
    <property type="term" value="C:nucleus"/>
    <property type="evidence" value="ECO:0007669"/>
    <property type="project" value="TreeGrafter"/>
</dbReference>
<comment type="caution">
    <text evidence="3">The sequence shown here is derived from an EMBL/GenBank/DDBJ whole genome shotgun (WGS) entry which is preliminary data.</text>
</comment>
<feature type="coiled-coil region" evidence="1">
    <location>
        <begin position="61"/>
        <end position="88"/>
    </location>
</feature>
<dbReference type="PRINTS" id="PR00042">
    <property type="entry name" value="LEUZIPPRFOS"/>
</dbReference>
<gene>
    <name evidence="3" type="ORF">QTO34_006245</name>
</gene>
<evidence type="ECO:0000313" key="4">
    <source>
        <dbReference type="Proteomes" id="UP001177744"/>
    </source>
</evidence>
<dbReference type="PANTHER" id="PTHR23351:SF10">
    <property type="entry name" value="JUN DIMERIZATION PROTEIN 2"/>
    <property type="match status" value="1"/>
</dbReference>
<organism evidence="3 4">
    <name type="scientific">Cnephaeus nilssonii</name>
    <name type="common">Northern bat</name>
    <name type="synonym">Eptesicus nilssonii</name>
    <dbReference type="NCBI Taxonomy" id="3371016"/>
    <lineage>
        <taxon>Eukaryota</taxon>
        <taxon>Metazoa</taxon>
        <taxon>Chordata</taxon>
        <taxon>Craniata</taxon>
        <taxon>Vertebrata</taxon>
        <taxon>Euteleostomi</taxon>
        <taxon>Mammalia</taxon>
        <taxon>Eutheria</taxon>
        <taxon>Laurasiatheria</taxon>
        <taxon>Chiroptera</taxon>
        <taxon>Yangochiroptera</taxon>
        <taxon>Vespertilionidae</taxon>
        <taxon>Cnephaeus</taxon>
    </lineage>
</organism>
<protein>
    <recommendedName>
        <fullName evidence="5">Jun dimerization protein 2</fullName>
    </recommendedName>
</protein>
<feature type="region of interest" description="Disordered" evidence="2">
    <location>
        <begin position="1"/>
        <end position="31"/>
    </location>
</feature>
<reference evidence="3" key="1">
    <citation type="submission" date="2023-06" db="EMBL/GenBank/DDBJ databases">
        <title>Reference genome for the Northern bat (Eptesicus nilssonii), a most northern bat species.</title>
        <authorList>
            <person name="Laine V.N."/>
            <person name="Pulliainen A.T."/>
            <person name="Lilley T.M."/>
        </authorList>
    </citation>
    <scope>NUCLEOTIDE SEQUENCE</scope>
    <source>
        <strain evidence="3">BLF_Eptnil</strain>
        <tissue evidence="3">Kidney</tissue>
    </source>
</reference>
<evidence type="ECO:0000256" key="1">
    <source>
        <dbReference type="SAM" id="Coils"/>
    </source>
</evidence>
<evidence type="ECO:0000256" key="2">
    <source>
        <dbReference type="SAM" id="MobiDB-lite"/>
    </source>
</evidence>
<sequence>MLTSTTLGPCRPFALPGGETGQEASTCEKEEERRKRCWEKNKVAAAPRQNKEWKEFLQRESEWLELMNTELKTQMEELKQERQRLILMHNRHRPTCIIRTSSIKTPDSEGNPLLEQLEKK</sequence>
<dbReference type="AlphaFoldDB" id="A0AA40LIU4"/>
<dbReference type="EMBL" id="JAULJE010000016">
    <property type="protein sequence ID" value="KAK1333857.1"/>
    <property type="molecule type" value="Genomic_DNA"/>
</dbReference>